<dbReference type="GeneID" id="74897016"/>
<proteinExistence type="predicted"/>
<protein>
    <submittedName>
        <fullName evidence="1">Uncharacterized protein</fullName>
    </submittedName>
</protein>
<evidence type="ECO:0000313" key="1">
    <source>
        <dbReference type="EMBL" id="CBF74636.1"/>
    </source>
</evidence>
<dbReference type="AlphaFoldDB" id="C8V4Z9"/>
<sequence>MSSLNSCEACTHRGLFCSGGPQAAIRVFEVALSAPPKTTAIVLSSLSRHDFISMQYLRENEVIRAPQVAH</sequence>
<dbReference type="Proteomes" id="UP000000560">
    <property type="component" value="Chromosome II"/>
</dbReference>
<dbReference type="EMBL" id="BN001302">
    <property type="protein sequence ID" value="CBF74636.1"/>
    <property type="molecule type" value="Genomic_DNA"/>
</dbReference>
<accession>C8V4Z9</accession>
<keyword evidence="2" id="KW-1185">Reference proteome</keyword>
<dbReference type="KEGG" id="ani:ANIA_11430"/>
<reference evidence="2" key="1">
    <citation type="journal article" date="2005" name="Nature">
        <title>Sequencing of Aspergillus nidulans and comparative analysis with A. fumigatus and A. oryzae.</title>
        <authorList>
            <person name="Galagan J.E."/>
            <person name="Calvo S.E."/>
            <person name="Cuomo C."/>
            <person name="Ma L.J."/>
            <person name="Wortman J.R."/>
            <person name="Batzoglou S."/>
            <person name="Lee S.I."/>
            <person name="Basturkmen M."/>
            <person name="Spevak C.C."/>
            <person name="Clutterbuck J."/>
            <person name="Kapitonov V."/>
            <person name="Jurka J."/>
            <person name="Scazzocchio C."/>
            <person name="Farman M."/>
            <person name="Butler J."/>
            <person name="Purcell S."/>
            <person name="Harris S."/>
            <person name="Braus G.H."/>
            <person name="Draht O."/>
            <person name="Busch S."/>
            <person name="D'Enfert C."/>
            <person name="Bouchier C."/>
            <person name="Goldman G.H."/>
            <person name="Bell-Pedersen D."/>
            <person name="Griffiths-Jones S."/>
            <person name="Doonan J.H."/>
            <person name="Yu J."/>
            <person name="Vienken K."/>
            <person name="Pain A."/>
            <person name="Freitag M."/>
            <person name="Selker E.U."/>
            <person name="Archer D.B."/>
            <person name="Penalva M.A."/>
            <person name="Oakley B.R."/>
            <person name="Momany M."/>
            <person name="Tanaka T."/>
            <person name="Kumagai T."/>
            <person name="Asai K."/>
            <person name="Machida M."/>
            <person name="Nierman W.C."/>
            <person name="Denning D.W."/>
            <person name="Caddick M."/>
            <person name="Hynes M."/>
            <person name="Paoletti M."/>
            <person name="Fischer R."/>
            <person name="Miller B."/>
            <person name="Dyer P."/>
            <person name="Sachs M.S."/>
            <person name="Osmani S.A."/>
            <person name="Birren B.W."/>
        </authorList>
    </citation>
    <scope>NUCLEOTIDE SEQUENCE [LARGE SCALE GENOMIC DNA]</scope>
    <source>
        <strain evidence="2">FGSC A4 / ATCC 38163 / CBS 112.46 / NRRL 194 / M139</strain>
    </source>
</reference>
<organism evidence="1 2">
    <name type="scientific">Emericella nidulans (strain FGSC A4 / ATCC 38163 / CBS 112.46 / NRRL 194 / M139)</name>
    <name type="common">Aspergillus nidulans</name>
    <dbReference type="NCBI Taxonomy" id="227321"/>
    <lineage>
        <taxon>Eukaryota</taxon>
        <taxon>Fungi</taxon>
        <taxon>Dikarya</taxon>
        <taxon>Ascomycota</taxon>
        <taxon>Pezizomycotina</taxon>
        <taxon>Eurotiomycetes</taxon>
        <taxon>Eurotiomycetidae</taxon>
        <taxon>Eurotiales</taxon>
        <taxon>Aspergillaceae</taxon>
        <taxon>Aspergillus</taxon>
        <taxon>Aspergillus subgen. Nidulantes</taxon>
    </lineage>
</organism>
<evidence type="ECO:0000313" key="2">
    <source>
        <dbReference type="Proteomes" id="UP000000560"/>
    </source>
</evidence>
<gene>
    <name evidence="1" type="ORF">ANIA_11430</name>
</gene>
<dbReference type="RefSeq" id="XP_050467353.1">
    <property type="nucleotide sequence ID" value="XM_050611314.1"/>
</dbReference>
<reference evidence="2" key="2">
    <citation type="journal article" date="2009" name="Fungal Genet. Biol.">
        <title>The 2008 update of the Aspergillus nidulans genome annotation: a community effort.</title>
        <authorList>
            <person name="Wortman J.R."/>
            <person name="Gilsenan J.M."/>
            <person name="Joardar V."/>
            <person name="Deegan J."/>
            <person name="Clutterbuck J."/>
            <person name="Andersen M.R."/>
            <person name="Archer D."/>
            <person name="Bencina M."/>
            <person name="Braus G."/>
            <person name="Coutinho P."/>
            <person name="von Dohren H."/>
            <person name="Doonan J."/>
            <person name="Driessen A.J."/>
            <person name="Durek P."/>
            <person name="Espeso E."/>
            <person name="Fekete E."/>
            <person name="Flipphi M."/>
            <person name="Estrada C.G."/>
            <person name="Geysens S."/>
            <person name="Goldman G."/>
            <person name="de Groot P.W."/>
            <person name="Hansen K."/>
            <person name="Harris S.D."/>
            <person name="Heinekamp T."/>
            <person name="Helmstaedt K."/>
            <person name="Henrissat B."/>
            <person name="Hofmann G."/>
            <person name="Homan T."/>
            <person name="Horio T."/>
            <person name="Horiuchi H."/>
            <person name="James S."/>
            <person name="Jones M."/>
            <person name="Karaffa L."/>
            <person name="Karanyi Z."/>
            <person name="Kato M."/>
            <person name="Keller N."/>
            <person name="Kelly D.E."/>
            <person name="Kiel J.A."/>
            <person name="Kim J.M."/>
            <person name="van der Klei I.J."/>
            <person name="Klis F.M."/>
            <person name="Kovalchuk A."/>
            <person name="Krasevec N."/>
            <person name="Kubicek C.P."/>
            <person name="Liu B."/>
            <person name="Maccabe A."/>
            <person name="Meyer V."/>
            <person name="Mirabito P."/>
            <person name="Miskei M."/>
            <person name="Mos M."/>
            <person name="Mullins J."/>
            <person name="Nelson D.R."/>
            <person name="Nielsen J."/>
            <person name="Oakley B.R."/>
            <person name="Osmani S.A."/>
            <person name="Pakula T."/>
            <person name="Paszewski A."/>
            <person name="Paulsen I."/>
            <person name="Pilsyk S."/>
            <person name="Pocsi I."/>
            <person name="Punt P.J."/>
            <person name="Ram A.F."/>
            <person name="Ren Q."/>
            <person name="Robellet X."/>
            <person name="Robson G."/>
            <person name="Seiboth B."/>
            <person name="van Solingen P."/>
            <person name="Specht T."/>
            <person name="Sun J."/>
            <person name="Taheri-Talesh N."/>
            <person name="Takeshita N."/>
            <person name="Ussery D."/>
            <person name="vanKuyk P.A."/>
            <person name="Visser H."/>
            <person name="van de Vondervoort P.J."/>
            <person name="de Vries R.P."/>
            <person name="Walton J."/>
            <person name="Xiang X."/>
            <person name="Xiong Y."/>
            <person name="Zeng A.P."/>
            <person name="Brandt B.W."/>
            <person name="Cornell M.J."/>
            <person name="van den Hondel C.A."/>
            <person name="Visser J."/>
            <person name="Oliver S.G."/>
            <person name="Turner G."/>
        </authorList>
    </citation>
    <scope>GENOME REANNOTATION</scope>
    <source>
        <strain evidence="2">FGSC A4 / ATCC 38163 / CBS 112.46 / NRRL 194 / M139</strain>
    </source>
</reference>
<dbReference type="InParanoid" id="C8V4Z9"/>
<name>C8V4Z9_EMENI</name>
<dbReference type="HOGENOM" id="CLU_2757769_0_0_1"/>